<protein>
    <submittedName>
        <fullName evidence="2">Uncharacterized protein</fullName>
    </submittedName>
</protein>
<feature type="compositionally biased region" description="Pro residues" evidence="1">
    <location>
        <begin position="11"/>
        <end position="23"/>
    </location>
</feature>
<dbReference type="EMBL" id="KB206687">
    <property type="protein sequence ID" value="ELP88918.1"/>
    <property type="molecule type" value="Genomic_DNA"/>
</dbReference>
<feature type="region of interest" description="Disordered" evidence="1">
    <location>
        <begin position="1"/>
        <end position="27"/>
    </location>
</feature>
<name>L7FNU3_ENTIV</name>
<dbReference type="VEuPathDB" id="AmoebaDB:EIN_357210"/>
<evidence type="ECO:0000313" key="2">
    <source>
        <dbReference type="EMBL" id="ELP88918.1"/>
    </source>
</evidence>
<sequence length="138" mass="15976">MPAWIQVGKRPPCPQSPRSPESPSPESECSKQFVVKISQCLINARSWRSVKSRVKLQRIKVLLFGDQQGNYQTCRIDIEKTTKRELNQSETNFAHSHLHVRSILCTQRQHELFEEEVDWKTTVCLGKDVFCRLCSKSC</sequence>
<organism evidence="2 3">
    <name type="scientific">Entamoeba invadens IP1</name>
    <dbReference type="NCBI Taxonomy" id="370355"/>
    <lineage>
        <taxon>Eukaryota</taxon>
        <taxon>Amoebozoa</taxon>
        <taxon>Evosea</taxon>
        <taxon>Archamoebae</taxon>
        <taxon>Mastigamoebida</taxon>
        <taxon>Entamoebidae</taxon>
        <taxon>Entamoeba</taxon>
    </lineage>
</organism>
<dbReference type="RefSeq" id="XP_004255689.1">
    <property type="nucleotide sequence ID" value="XM_004255641.1"/>
</dbReference>
<gene>
    <name evidence="2" type="ORF">EIN_357210</name>
</gene>
<dbReference type="AlphaFoldDB" id="L7FNU3"/>
<proteinExistence type="predicted"/>
<dbReference type="GeneID" id="14887904"/>
<evidence type="ECO:0000313" key="3">
    <source>
        <dbReference type="Proteomes" id="UP000014680"/>
    </source>
</evidence>
<reference evidence="2 3" key="1">
    <citation type="submission" date="2012-10" db="EMBL/GenBank/DDBJ databases">
        <authorList>
            <person name="Zafar N."/>
            <person name="Inman J."/>
            <person name="Hall N."/>
            <person name="Lorenzi H."/>
            <person name="Caler E."/>
        </authorList>
    </citation>
    <scope>NUCLEOTIDE SEQUENCE [LARGE SCALE GENOMIC DNA]</scope>
    <source>
        <strain evidence="2 3">IP1</strain>
    </source>
</reference>
<evidence type="ECO:0000256" key="1">
    <source>
        <dbReference type="SAM" id="MobiDB-lite"/>
    </source>
</evidence>
<dbReference type="Proteomes" id="UP000014680">
    <property type="component" value="Unassembled WGS sequence"/>
</dbReference>
<accession>L7FNU3</accession>
<keyword evidence="3" id="KW-1185">Reference proteome</keyword>
<dbReference type="KEGG" id="eiv:EIN_357210"/>